<reference evidence="1 2" key="1">
    <citation type="journal article" date="2022" name="Hortic Res">
        <title>A haplotype resolved chromosomal level avocado genome allows analysis of novel avocado genes.</title>
        <authorList>
            <person name="Nath O."/>
            <person name="Fletcher S.J."/>
            <person name="Hayward A."/>
            <person name="Shaw L.M."/>
            <person name="Masouleh A.K."/>
            <person name="Furtado A."/>
            <person name="Henry R.J."/>
            <person name="Mitter N."/>
        </authorList>
    </citation>
    <scope>NUCLEOTIDE SEQUENCE [LARGE SCALE GENOMIC DNA]</scope>
    <source>
        <strain evidence="2">cv. Hass</strain>
    </source>
</reference>
<proteinExistence type="predicted"/>
<dbReference type="Proteomes" id="UP001234297">
    <property type="component" value="Chromosome 3"/>
</dbReference>
<dbReference type="EMBL" id="CM056811">
    <property type="protein sequence ID" value="KAJ8638029.1"/>
    <property type="molecule type" value="Genomic_DNA"/>
</dbReference>
<protein>
    <submittedName>
        <fullName evidence="1">Uncharacterized protein</fullName>
    </submittedName>
</protein>
<evidence type="ECO:0000313" key="2">
    <source>
        <dbReference type="Proteomes" id="UP001234297"/>
    </source>
</evidence>
<evidence type="ECO:0000313" key="1">
    <source>
        <dbReference type="EMBL" id="KAJ8638029.1"/>
    </source>
</evidence>
<sequence length="378" mass="41940">MTDGGSWLVPFLPISDFISVSLESISGSSRTVAQMTGNNVTWGVDVEGYITGELIGQNKRNLRAIRGHTSEVYKPVQPYSRFQLHIAARERQTENLESISGSSRTVAQMAGNNVTWGVDVEGYIAEELIGQNKLILRAIWGHASGYQLRGKYNHSRTRPAVEEHTGMSLPMHGDCVSVVLVEVYKPVQPYSRFQLHIAAQERQTENLESISGSSRTVTQMAGNNVTWGVDVEGYIAEELIGQNKRILRAIRGHASGMSLPMHGDCVSVVLVEVYKPVQPYSRFQLHIAARERQTENLESISGSSRIVAQMAGNNVTWGVDVEGYIAEELIGQNKRILRAIQGHASGYQLRGKYNYSRTRYSTTSRGGVFPCRRLPSRT</sequence>
<accession>A0ACC2LXF1</accession>
<organism evidence="1 2">
    <name type="scientific">Persea americana</name>
    <name type="common">Avocado</name>
    <dbReference type="NCBI Taxonomy" id="3435"/>
    <lineage>
        <taxon>Eukaryota</taxon>
        <taxon>Viridiplantae</taxon>
        <taxon>Streptophyta</taxon>
        <taxon>Embryophyta</taxon>
        <taxon>Tracheophyta</taxon>
        <taxon>Spermatophyta</taxon>
        <taxon>Magnoliopsida</taxon>
        <taxon>Magnoliidae</taxon>
        <taxon>Laurales</taxon>
        <taxon>Lauraceae</taxon>
        <taxon>Persea</taxon>
    </lineage>
</organism>
<name>A0ACC2LXF1_PERAE</name>
<keyword evidence="2" id="KW-1185">Reference proteome</keyword>
<gene>
    <name evidence="1" type="ORF">MRB53_012296</name>
</gene>
<comment type="caution">
    <text evidence="1">The sequence shown here is derived from an EMBL/GenBank/DDBJ whole genome shotgun (WGS) entry which is preliminary data.</text>
</comment>